<sequence length="373" mass="41817">MKESNLYIGTLSGTSADSIDAALFDLGKKIKVIGSLSKKIPQNLKSKIIKFSNSKRNLYERPTKELKDLDIHFAMETSNLINQLISKLKIDKNLIKAIGSHGQTIQHFPDIKNPYSLQIGCPKIISEKTSIKTVGNFRKANIDNGGIGAPLTPAFHKEIFFSKKVNRVIINIGGITNITRLIPGKKIIGWDSGPGNCLIDQCVQEFTAKKSQFDNKGRIAEKGSLKDLTKIIESFLSSDYFQENLPKSQAIINFNFKKISRSKLKNHSFNDWASAMTEITALSIVRDLEKFCKAKKVEIYFCGGGSKNNFLIKRIRNLLNEDYEIKKINNLGIDPMLIEACTFAWLSKKRIKKEEINLLNSTGAKPSLLGEIF</sequence>
<dbReference type="Gene3D" id="3.30.420.40">
    <property type="match status" value="2"/>
</dbReference>
<dbReference type="Pfam" id="PF03702">
    <property type="entry name" value="AnmK"/>
    <property type="match status" value="1"/>
</dbReference>
<keyword evidence="1" id="KW-0378">Hydrolase</keyword>
<dbReference type="GO" id="GO:0009254">
    <property type="term" value="P:peptidoglycan turnover"/>
    <property type="evidence" value="ECO:0007669"/>
    <property type="project" value="InterPro"/>
</dbReference>
<keyword evidence="1" id="KW-0482">Metalloprotease</keyword>
<dbReference type="GO" id="GO:0016773">
    <property type="term" value="F:phosphotransferase activity, alcohol group as acceptor"/>
    <property type="evidence" value="ECO:0007669"/>
    <property type="project" value="InterPro"/>
</dbReference>
<dbReference type="GO" id="GO:0006508">
    <property type="term" value="P:proteolysis"/>
    <property type="evidence" value="ECO:0007669"/>
    <property type="project" value="UniProtKB-KW"/>
</dbReference>
<reference evidence="1" key="1">
    <citation type="submission" date="2010-01" db="EMBL/GenBank/DDBJ databases">
        <title>Genome fragments of uncultured bacteria from the North Pacific subtropical Gyre.</title>
        <authorList>
            <person name="Pham V.D."/>
            <person name="Delong E.F."/>
        </authorList>
    </citation>
    <scope>NUCLEOTIDE SEQUENCE</scope>
</reference>
<evidence type="ECO:0000313" key="1">
    <source>
        <dbReference type="EMBL" id="ADI21410.1"/>
    </source>
</evidence>
<dbReference type="GO" id="GO:0008237">
    <property type="term" value="F:metallopeptidase activity"/>
    <property type="evidence" value="ECO:0007669"/>
    <property type="project" value="UniProtKB-KW"/>
</dbReference>
<organism evidence="1">
    <name type="scientific">uncultured gamma proteobacterium HF0010_21A16</name>
    <dbReference type="NCBI Taxonomy" id="723563"/>
    <lineage>
        <taxon>Bacteria</taxon>
        <taxon>Pseudomonadati</taxon>
        <taxon>Pseudomonadota</taxon>
        <taxon>Gammaproteobacteria</taxon>
        <taxon>environmental samples</taxon>
    </lineage>
</organism>
<dbReference type="AlphaFoldDB" id="E7C1T6"/>
<dbReference type="EMBL" id="GU567953">
    <property type="protein sequence ID" value="ADI21410.1"/>
    <property type="molecule type" value="Genomic_DNA"/>
</dbReference>
<keyword evidence="1" id="KW-0645">Protease</keyword>
<name>E7C1T6_9GAMM</name>
<dbReference type="InterPro" id="IPR005338">
    <property type="entry name" value="Anhydro_N_Ac-Mur_kinase"/>
</dbReference>
<accession>E7C1T6</accession>
<dbReference type="SUPFAM" id="SSF53067">
    <property type="entry name" value="Actin-like ATPase domain"/>
    <property type="match status" value="1"/>
</dbReference>
<dbReference type="GO" id="GO:0006040">
    <property type="term" value="P:amino sugar metabolic process"/>
    <property type="evidence" value="ECO:0007669"/>
    <property type="project" value="InterPro"/>
</dbReference>
<dbReference type="PANTHER" id="PTHR30605:SF0">
    <property type="entry name" value="ANHYDRO-N-ACETYLMURAMIC ACID KINASE"/>
    <property type="match status" value="1"/>
</dbReference>
<proteinExistence type="predicted"/>
<dbReference type="GO" id="GO:0005524">
    <property type="term" value="F:ATP binding"/>
    <property type="evidence" value="ECO:0007669"/>
    <property type="project" value="InterPro"/>
</dbReference>
<dbReference type="InterPro" id="IPR043129">
    <property type="entry name" value="ATPase_NBD"/>
</dbReference>
<protein>
    <submittedName>
        <fullName evidence="1">Predicted molecular chaperone distantly related to HSP70-fold metalloproteases</fullName>
    </submittedName>
</protein>
<dbReference type="PANTHER" id="PTHR30605">
    <property type="entry name" value="ANHYDRO-N-ACETYLMURAMIC ACID KINASE"/>
    <property type="match status" value="1"/>
</dbReference>